<evidence type="ECO:0000259" key="2">
    <source>
        <dbReference type="PROSITE" id="PS50887"/>
    </source>
</evidence>
<sequence>MINTGTSVSYAVLALLSTGLVVGLGFLARPSRATSLWAFAFTIATIGSFAWVAADTMGSLPLRAAASGLLLGASAFVWVGLRAWRDAARLYWLPALAYCVASPLLLAATATSTHYALIFRLDFAVAAVVAALILVELIRLGSERRGEALPLALASGGYVAFAILSLIDGAVRFAQTGTIAADADALGLVRELNSLGSLVYIVCALVTVLLLARTASAPAGPAASTCFADVAADRLDRARAAGDQWWSVLDIRLDDPDDLRDASSAIAFAAITDGFARDVRAALPADADIDARGDTGFVVLLPRPEGAVRQVLSRLLARVAAADAAQPTSVRLSASIGWASVDAVGYDLDDMLEAAAARVTEAQRRGGDRWERTQIAG</sequence>
<protein>
    <submittedName>
        <fullName evidence="3">GGDEF domain-containing protein, diguanylate cyclase (C-di-GMP synthetase) or its enzymatically inactive variants</fullName>
    </submittedName>
</protein>
<feature type="transmembrane region" description="Helical" evidence="1">
    <location>
        <begin position="35"/>
        <end position="54"/>
    </location>
</feature>
<accession>A0A7Z7D2Y3</accession>
<dbReference type="InterPro" id="IPR029787">
    <property type="entry name" value="Nucleotide_cyclase"/>
</dbReference>
<feature type="transmembrane region" description="Helical" evidence="1">
    <location>
        <begin position="6"/>
        <end position="28"/>
    </location>
</feature>
<dbReference type="InterPro" id="IPR043128">
    <property type="entry name" value="Rev_trsase/Diguanyl_cyclase"/>
</dbReference>
<dbReference type="AlphaFoldDB" id="A0A7Z7D2Y3"/>
<dbReference type="Proteomes" id="UP000198702">
    <property type="component" value="Unassembled WGS sequence"/>
</dbReference>
<dbReference type="SUPFAM" id="SSF55073">
    <property type="entry name" value="Nucleotide cyclase"/>
    <property type="match status" value="1"/>
</dbReference>
<dbReference type="PROSITE" id="PS50887">
    <property type="entry name" value="GGDEF"/>
    <property type="match status" value="1"/>
</dbReference>
<feature type="transmembrane region" description="Helical" evidence="1">
    <location>
        <begin position="194"/>
        <end position="212"/>
    </location>
</feature>
<gene>
    <name evidence="3" type="ORF">SAMN04487751_2116</name>
</gene>
<keyword evidence="1" id="KW-0812">Transmembrane</keyword>
<feature type="transmembrane region" description="Helical" evidence="1">
    <location>
        <begin position="117"/>
        <end position="138"/>
    </location>
</feature>
<feature type="domain" description="GGDEF" evidence="2">
    <location>
        <begin position="244"/>
        <end position="375"/>
    </location>
</feature>
<feature type="transmembrane region" description="Helical" evidence="1">
    <location>
        <begin position="91"/>
        <end position="111"/>
    </location>
</feature>
<evidence type="ECO:0000313" key="4">
    <source>
        <dbReference type="Proteomes" id="UP000198702"/>
    </source>
</evidence>
<dbReference type="InterPro" id="IPR000160">
    <property type="entry name" value="GGDEF_dom"/>
</dbReference>
<name>A0A7Z7D2Y3_9MICO</name>
<dbReference type="RefSeq" id="WP_051526080.1">
    <property type="nucleotide sequence ID" value="NZ_FOQZ01000003.1"/>
</dbReference>
<keyword evidence="1" id="KW-1133">Transmembrane helix</keyword>
<feature type="transmembrane region" description="Helical" evidence="1">
    <location>
        <begin position="60"/>
        <end position="79"/>
    </location>
</feature>
<feature type="transmembrane region" description="Helical" evidence="1">
    <location>
        <begin position="150"/>
        <end position="174"/>
    </location>
</feature>
<evidence type="ECO:0000313" key="3">
    <source>
        <dbReference type="EMBL" id="SFI55907.1"/>
    </source>
</evidence>
<reference evidence="3 4" key="1">
    <citation type="submission" date="2016-10" db="EMBL/GenBank/DDBJ databases">
        <authorList>
            <person name="Varghese N."/>
            <person name="Submissions S."/>
        </authorList>
    </citation>
    <scope>NUCLEOTIDE SEQUENCE [LARGE SCALE GENOMIC DNA]</scope>
    <source>
        <strain evidence="3 4">UNC380MFSha3.1</strain>
    </source>
</reference>
<comment type="caution">
    <text evidence="3">The sequence shown here is derived from an EMBL/GenBank/DDBJ whole genome shotgun (WGS) entry which is preliminary data.</text>
</comment>
<dbReference type="EMBL" id="FOQZ01000003">
    <property type="protein sequence ID" value="SFI55907.1"/>
    <property type="molecule type" value="Genomic_DNA"/>
</dbReference>
<dbReference type="Gene3D" id="3.30.70.270">
    <property type="match status" value="1"/>
</dbReference>
<keyword evidence="1" id="KW-0472">Membrane</keyword>
<organism evidence="3 4">
    <name type="scientific">Microbacterium saccharophilum</name>
    <dbReference type="NCBI Taxonomy" id="1213358"/>
    <lineage>
        <taxon>Bacteria</taxon>
        <taxon>Bacillati</taxon>
        <taxon>Actinomycetota</taxon>
        <taxon>Actinomycetes</taxon>
        <taxon>Micrococcales</taxon>
        <taxon>Microbacteriaceae</taxon>
        <taxon>Microbacterium</taxon>
    </lineage>
</organism>
<evidence type="ECO:0000256" key="1">
    <source>
        <dbReference type="SAM" id="Phobius"/>
    </source>
</evidence>
<proteinExistence type="predicted"/>